<evidence type="ECO:0000256" key="4">
    <source>
        <dbReference type="ARBA" id="ARBA00022853"/>
    </source>
</evidence>
<dbReference type="InterPro" id="IPR036322">
    <property type="entry name" value="WD40_repeat_dom_sf"/>
</dbReference>
<feature type="compositionally biased region" description="Low complexity" evidence="7">
    <location>
        <begin position="316"/>
        <end position="326"/>
    </location>
</feature>
<dbReference type="InterPro" id="IPR050459">
    <property type="entry name" value="WD_repeat_RBAP46/RBAP48/MSI1"/>
</dbReference>
<evidence type="ECO:0000256" key="3">
    <source>
        <dbReference type="ARBA" id="ARBA00022737"/>
    </source>
</evidence>
<dbReference type="PROSITE" id="PS00678">
    <property type="entry name" value="WD_REPEATS_1"/>
    <property type="match status" value="1"/>
</dbReference>
<accession>A0AAV9XW55</accession>
<dbReference type="GO" id="GO:0005634">
    <property type="term" value="C:nucleus"/>
    <property type="evidence" value="ECO:0007669"/>
    <property type="project" value="UniProtKB-SubCell"/>
</dbReference>
<comment type="caution">
    <text evidence="9">The sequence shown here is derived from an EMBL/GenBank/DDBJ whole genome shotgun (WGS) entry which is preliminary data.</text>
</comment>
<sequence>MELIINENPKIQENWLWRKNVPFIYDYLFMTPLKWPTLSFSIPSIRFNSESMEIEKAMNDLESDPEVYSHGQLVVYGSYTGRSLVNDINYSESGNSDNYIAICLIDVPNFDIDLLTVNDMQKGSELMKPRYLNPDINTLLEISVEEDIFKICSTINDNKLKLASKTIKGKIIINSIDIDKLKDLGMDLRKKSDYNVENNLFDNSVTSVLLGEKHSSTGKSGYGMEWGTTNSNWLLSGNEDSSVYIYDLNSNNAIFESEGDYNLNGGINDLSWLNPDLTPNIFTTVSHQGNLSIYDFRINKKSGDKNSPLPKIRLRSGSNTNSNTNTPVGKWNVSDYPCLSISVHPCISNLVSVGCYDGSIYLIDLRYFSNNKDNKNSLSNKFVVNKLKYGKDGIHRVEWHGGGNGLLLSSSLDGKVSVWDITKSNNLPIWDQFYNVEEKKLNNNSVKSKEGNIHSENTSSRDDIATFKNSLKTIIGNKSSSWSKSERLEGPDELLGIHSGHFGHVTDSHWLYSPDFDSWTVASSDSSNGLHIWSFNEALFSSENDLIELAYAKNNPIFQNTADIFSTKESIQNLIDSL</sequence>
<dbReference type="AlphaFoldDB" id="A0AAV9XW55"/>
<evidence type="ECO:0000313" key="10">
    <source>
        <dbReference type="Proteomes" id="UP001311799"/>
    </source>
</evidence>
<feature type="repeat" description="WD" evidence="6">
    <location>
        <begin position="406"/>
        <end position="429"/>
    </location>
</feature>
<dbReference type="SMART" id="SM00320">
    <property type="entry name" value="WD40"/>
    <property type="match status" value="5"/>
</dbReference>
<name>A0AAV9XW55_9CRYT</name>
<dbReference type="Pfam" id="PF12265">
    <property type="entry name" value="CAF1C_H4-bd"/>
    <property type="match status" value="1"/>
</dbReference>
<dbReference type="PANTHER" id="PTHR22850">
    <property type="entry name" value="WD40 REPEAT FAMILY"/>
    <property type="match status" value="1"/>
</dbReference>
<keyword evidence="2 6" id="KW-0853">WD repeat</keyword>
<evidence type="ECO:0000256" key="2">
    <source>
        <dbReference type="ARBA" id="ARBA00022574"/>
    </source>
</evidence>
<gene>
    <name evidence="9" type="ORF">RS030_273689</name>
</gene>
<organism evidence="9 10">
    <name type="scientific">Cryptosporidium xiaoi</name>
    <dbReference type="NCBI Taxonomy" id="659607"/>
    <lineage>
        <taxon>Eukaryota</taxon>
        <taxon>Sar</taxon>
        <taxon>Alveolata</taxon>
        <taxon>Apicomplexa</taxon>
        <taxon>Conoidasida</taxon>
        <taxon>Coccidia</taxon>
        <taxon>Eucoccidiorida</taxon>
        <taxon>Eimeriorina</taxon>
        <taxon>Cryptosporidiidae</taxon>
        <taxon>Cryptosporidium</taxon>
    </lineage>
</organism>
<dbReference type="InterPro" id="IPR001680">
    <property type="entry name" value="WD40_rpt"/>
</dbReference>
<keyword evidence="4" id="KW-0156">Chromatin regulator</keyword>
<evidence type="ECO:0000256" key="7">
    <source>
        <dbReference type="SAM" id="MobiDB-lite"/>
    </source>
</evidence>
<reference evidence="9 10" key="1">
    <citation type="submission" date="2023-10" db="EMBL/GenBank/DDBJ databases">
        <title>Comparative genomics analysis reveals potential genetic determinants of host preference in Cryptosporidium xiaoi.</title>
        <authorList>
            <person name="Xiao L."/>
            <person name="Li J."/>
        </authorList>
    </citation>
    <scope>NUCLEOTIDE SEQUENCE [LARGE SCALE GENOMIC DNA]</scope>
    <source>
        <strain evidence="9 10">52996</strain>
    </source>
</reference>
<dbReference type="SUPFAM" id="SSF50978">
    <property type="entry name" value="WD40 repeat-like"/>
    <property type="match status" value="1"/>
</dbReference>
<dbReference type="InterPro" id="IPR022052">
    <property type="entry name" value="Histone-bd_RBBP4-like_N"/>
</dbReference>
<dbReference type="PROSITE" id="PS50082">
    <property type="entry name" value="WD_REPEATS_2"/>
    <property type="match status" value="1"/>
</dbReference>
<evidence type="ECO:0000313" key="9">
    <source>
        <dbReference type="EMBL" id="KAK6588941.1"/>
    </source>
</evidence>
<dbReference type="InterPro" id="IPR019775">
    <property type="entry name" value="WD40_repeat_CS"/>
</dbReference>
<evidence type="ECO:0000256" key="1">
    <source>
        <dbReference type="ARBA" id="ARBA00004123"/>
    </source>
</evidence>
<dbReference type="InterPro" id="IPR015943">
    <property type="entry name" value="WD40/YVTN_repeat-like_dom_sf"/>
</dbReference>
<dbReference type="GO" id="GO:0006325">
    <property type="term" value="P:chromatin organization"/>
    <property type="evidence" value="ECO:0007669"/>
    <property type="project" value="UniProtKB-KW"/>
</dbReference>
<comment type="subcellular location">
    <subcellularLocation>
        <location evidence="1">Nucleus</location>
    </subcellularLocation>
</comment>
<keyword evidence="5" id="KW-0539">Nucleus</keyword>
<dbReference type="Gene3D" id="2.130.10.10">
    <property type="entry name" value="YVTN repeat-like/Quinoprotein amine dehydrogenase"/>
    <property type="match status" value="1"/>
</dbReference>
<feature type="domain" description="Histone-binding protein RBBP4-like N-terminal" evidence="8">
    <location>
        <begin position="13"/>
        <end position="109"/>
    </location>
</feature>
<keyword evidence="10" id="KW-1185">Reference proteome</keyword>
<feature type="region of interest" description="Disordered" evidence="7">
    <location>
        <begin position="307"/>
        <end position="326"/>
    </location>
</feature>
<dbReference type="EMBL" id="JAWDEY010000019">
    <property type="protein sequence ID" value="KAK6588941.1"/>
    <property type="molecule type" value="Genomic_DNA"/>
</dbReference>
<proteinExistence type="predicted"/>
<evidence type="ECO:0000256" key="5">
    <source>
        <dbReference type="ARBA" id="ARBA00023242"/>
    </source>
</evidence>
<evidence type="ECO:0000256" key="6">
    <source>
        <dbReference type="PROSITE-ProRule" id="PRU00221"/>
    </source>
</evidence>
<keyword evidence="3" id="KW-0677">Repeat</keyword>
<dbReference type="Proteomes" id="UP001311799">
    <property type="component" value="Unassembled WGS sequence"/>
</dbReference>
<protein>
    <recommendedName>
        <fullName evidence="8">Histone-binding protein RBBP4-like N-terminal domain-containing protein</fullName>
    </recommendedName>
</protein>
<evidence type="ECO:0000259" key="8">
    <source>
        <dbReference type="Pfam" id="PF12265"/>
    </source>
</evidence>